<keyword evidence="2" id="KW-1185">Reference proteome</keyword>
<dbReference type="EMBL" id="JAQSFA010000026">
    <property type="protein sequence ID" value="MEE6701804.1"/>
    <property type="molecule type" value="Genomic_DNA"/>
</dbReference>
<proteinExistence type="predicted"/>
<organism evidence="1 2">
    <name type="scientific">Limosilactobacillus pontis</name>
    <dbReference type="NCBI Taxonomy" id="35787"/>
    <lineage>
        <taxon>Bacteria</taxon>
        <taxon>Bacillati</taxon>
        <taxon>Bacillota</taxon>
        <taxon>Bacilli</taxon>
        <taxon>Lactobacillales</taxon>
        <taxon>Lactobacillaceae</taxon>
        <taxon>Limosilactobacillus</taxon>
    </lineage>
</organism>
<gene>
    <name evidence="1" type="ORF">PS396_08480</name>
</gene>
<dbReference type="Proteomes" id="UP001335665">
    <property type="component" value="Unassembled WGS sequence"/>
</dbReference>
<evidence type="ECO:0000313" key="2">
    <source>
        <dbReference type="Proteomes" id="UP001335665"/>
    </source>
</evidence>
<evidence type="ECO:0000313" key="1">
    <source>
        <dbReference type="EMBL" id="MEE6701804.1"/>
    </source>
</evidence>
<comment type="caution">
    <text evidence="1">The sequence shown here is derived from an EMBL/GenBank/DDBJ whole genome shotgun (WGS) entry which is preliminary data.</text>
</comment>
<sequence length="153" mass="17591">MKQFLDDYAFFKKKALRSFPSISSPGADGQPHGTAHDPDMSFINHAELVFQYTMREKVCSNVKDLSERDRPYGDLLIFRYIDNLHRDATIIKLNRRYGDDPDIGSDWPADMANSTFTERQNRALSLAFDICSDQSVHDGTYLQKMAQIRHKLA</sequence>
<accession>A0ABU7SUP2</accession>
<reference evidence="1 2" key="1">
    <citation type="submission" date="2023-02" db="EMBL/GenBank/DDBJ databases">
        <title>The predominant lactic acid bacteria and yeasts involved in the spontaneous fermentation of millet during the production of the traditional porridge Hausa koko in Ghana.</title>
        <authorList>
            <person name="Atter A."/>
            <person name="Diaz M."/>
        </authorList>
    </citation>
    <scope>NUCLEOTIDE SEQUENCE [LARGE SCALE GENOMIC DNA]</scope>
    <source>
        <strain evidence="1 2">FI11552</strain>
    </source>
</reference>
<name>A0ABU7SUP2_9LACO</name>
<protein>
    <submittedName>
        <fullName evidence="1">Uncharacterized protein</fullName>
    </submittedName>
</protein>